<gene>
    <name evidence="1" type="ORF">LCGC14_1685860</name>
</gene>
<protein>
    <submittedName>
        <fullName evidence="1">Uncharacterized protein</fullName>
    </submittedName>
</protein>
<name>A0A0F9HMM8_9ZZZZ</name>
<comment type="caution">
    <text evidence="1">The sequence shown here is derived from an EMBL/GenBank/DDBJ whole genome shotgun (WGS) entry which is preliminary data.</text>
</comment>
<accession>A0A0F9HMM8</accession>
<dbReference type="AlphaFoldDB" id="A0A0F9HMM8"/>
<sequence>MLFKRSGEIFNFTELAAAIHAELPSEVSSVVLVPTFAENFFGDLFQVTAREDEIFQPSIAVENVEIVDSLNPVNIRQFPGT</sequence>
<dbReference type="EMBL" id="LAZR01014675">
    <property type="protein sequence ID" value="KKM16437.1"/>
    <property type="molecule type" value="Genomic_DNA"/>
</dbReference>
<organism evidence="1">
    <name type="scientific">marine sediment metagenome</name>
    <dbReference type="NCBI Taxonomy" id="412755"/>
    <lineage>
        <taxon>unclassified sequences</taxon>
        <taxon>metagenomes</taxon>
        <taxon>ecological metagenomes</taxon>
    </lineage>
</organism>
<proteinExistence type="predicted"/>
<evidence type="ECO:0000313" key="1">
    <source>
        <dbReference type="EMBL" id="KKM16437.1"/>
    </source>
</evidence>
<reference evidence="1" key="1">
    <citation type="journal article" date="2015" name="Nature">
        <title>Complex archaea that bridge the gap between prokaryotes and eukaryotes.</title>
        <authorList>
            <person name="Spang A."/>
            <person name="Saw J.H."/>
            <person name="Jorgensen S.L."/>
            <person name="Zaremba-Niedzwiedzka K."/>
            <person name="Martijn J."/>
            <person name="Lind A.E."/>
            <person name="van Eijk R."/>
            <person name="Schleper C."/>
            <person name="Guy L."/>
            <person name="Ettema T.J."/>
        </authorList>
    </citation>
    <scope>NUCLEOTIDE SEQUENCE</scope>
</reference>